<protein>
    <recommendedName>
        <fullName evidence="2">Glutaredoxin-like protein NrdH</fullName>
    </recommendedName>
</protein>
<evidence type="ECO:0000259" key="3">
    <source>
        <dbReference type="Pfam" id="PF00462"/>
    </source>
</evidence>
<dbReference type="InterPro" id="IPR011909">
    <property type="entry name" value="GlrX_NrdH"/>
</dbReference>
<dbReference type="InterPro" id="IPR036249">
    <property type="entry name" value="Thioredoxin-like_sf"/>
</dbReference>
<evidence type="ECO:0000313" key="4">
    <source>
        <dbReference type="EMBL" id="KRM92563.1"/>
    </source>
</evidence>
<name>A0A0R2CYU2_9LACO</name>
<dbReference type="Gene3D" id="3.40.30.10">
    <property type="entry name" value="Glutaredoxin"/>
    <property type="match status" value="1"/>
</dbReference>
<organism evidence="4 5">
    <name type="scientific">Fructilactobacillus florum DSM 22689 = JCM 16035</name>
    <dbReference type="NCBI Taxonomy" id="1423745"/>
    <lineage>
        <taxon>Bacteria</taxon>
        <taxon>Bacillati</taxon>
        <taxon>Bacillota</taxon>
        <taxon>Bacilli</taxon>
        <taxon>Lactobacillales</taxon>
        <taxon>Lactobacillaceae</taxon>
        <taxon>Fructilactobacillus</taxon>
    </lineage>
</organism>
<accession>A0A0R2CYU2</accession>
<dbReference type="InterPro" id="IPR002109">
    <property type="entry name" value="Glutaredoxin"/>
</dbReference>
<dbReference type="AlphaFoldDB" id="A0A0R2CYU2"/>
<dbReference type="PATRIC" id="fig|1423745.4.peg.182"/>
<dbReference type="SUPFAM" id="SSF52833">
    <property type="entry name" value="Thioredoxin-like"/>
    <property type="match status" value="1"/>
</dbReference>
<comment type="function">
    <text evidence="1">Electron transport system for the ribonucleotide reductase system NrdEF.</text>
</comment>
<evidence type="ECO:0000313" key="5">
    <source>
        <dbReference type="Proteomes" id="UP000051586"/>
    </source>
</evidence>
<feature type="domain" description="Glutaredoxin" evidence="3">
    <location>
        <begin position="4"/>
        <end position="55"/>
    </location>
</feature>
<dbReference type="EMBL" id="AYZI01000001">
    <property type="protein sequence ID" value="KRM92563.1"/>
    <property type="molecule type" value="Genomic_DNA"/>
</dbReference>
<reference evidence="4 5" key="1">
    <citation type="journal article" date="2015" name="Genome Announc.">
        <title>Expanding the biotechnology potential of lactobacilli through comparative genomics of 213 strains and associated genera.</title>
        <authorList>
            <person name="Sun Z."/>
            <person name="Harris H.M."/>
            <person name="McCann A."/>
            <person name="Guo C."/>
            <person name="Argimon S."/>
            <person name="Zhang W."/>
            <person name="Yang X."/>
            <person name="Jeffery I.B."/>
            <person name="Cooney J.C."/>
            <person name="Kagawa T.F."/>
            <person name="Liu W."/>
            <person name="Song Y."/>
            <person name="Salvetti E."/>
            <person name="Wrobel A."/>
            <person name="Rasinkangas P."/>
            <person name="Parkhill J."/>
            <person name="Rea M.C."/>
            <person name="O'Sullivan O."/>
            <person name="Ritari J."/>
            <person name="Douillard F.P."/>
            <person name="Paul Ross R."/>
            <person name="Yang R."/>
            <person name="Briner A.E."/>
            <person name="Felis G.E."/>
            <person name="de Vos W.M."/>
            <person name="Barrangou R."/>
            <person name="Klaenhammer T.R."/>
            <person name="Caufield P.W."/>
            <person name="Cui Y."/>
            <person name="Zhang H."/>
            <person name="O'Toole P.W."/>
        </authorList>
    </citation>
    <scope>NUCLEOTIDE SEQUENCE [LARGE SCALE GENOMIC DNA]</scope>
    <source>
        <strain evidence="4 5">DSM 22689</strain>
    </source>
</reference>
<gene>
    <name evidence="4" type="ORF">FC87_GL000175</name>
</gene>
<evidence type="ECO:0000256" key="1">
    <source>
        <dbReference type="ARBA" id="ARBA00002292"/>
    </source>
</evidence>
<comment type="caution">
    <text evidence="4">The sequence shown here is derived from an EMBL/GenBank/DDBJ whole genome shotgun (WGS) entry which is preliminary data.</text>
</comment>
<sequence length="81" mass="9114">MEKVTVFTKDNCIQCKLTKRFLKEHNVTFTEKNTSTNPELIGHLKKQGFQAVPVVESQFIESFSGFQPANLNKLLAALQSA</sequence>
<dbReference type="Pfam" id="PF00462">
    <property type="entry name" value="Glutaredoxin"/>
    <property type="match status" value="1"/>
</dbReference>
<dbReference type="CDD" id="cd02976">
    <property type="entry name" value="NrdH"/>
    <property type="match status" value="1"/>
</dbReference>
<dbReference type="Proteomes" id="UP000051586">
    <property type="component" value="Unassembled WGS sequence"/>
</dbReference>
<evidence type="ECO:0000256" key="2">
    <source>
        <dbReference type="ARBA" id="ARBA00017945"/>
    </source>
</evidence>
<dbReference type="NCBIfam" id="TIGR02194">
    <property type="entry name" value="GlrX_NrdH"/>
    <property type="match status" value="1"/>
</dbReference>
<dbReference type="RefSeq" id="WP_009167403.1">
    <property type="nucleotide sequence ID" value="NZ_AYZI01000001.1"/>
</dbReference>
<proteinExistence type="predicted"/>
<dbReference type="GO" id="GO:0045454">
    <property type="term" value="P:cell redox homeostasis"/>
    <property type="evidence" value="ECO:0007669"/>
    <property type="project" value="InterPro"/>
</dbReference>
<dbReference type="PROSITE" id="PS51354">
    <property type="entry name" value="GLUTAREDOXIN_2"/>
    <property type="match status" value="1"/>
</dbReference>